<sequence>MDEGIPAQHASHSCVMSKQKQLRICCRQRKRPRKMEGRVRAAICGFTHGALDDHGDLRRHSTTAPDLAHAQCELRRQC</sequence>
<dbReference type="Proteomes" id="UP000008810">
    <property type="component" value="Chromosome 3"/>
</dbReference>
<keyword evidence="3" id="KW-1185">Reference proteome</keyword>
<reference evidence="1 2" key="1">
    <citation type="journal article" date="2010" name="Nature">
        <title>Genome sequencing and analysis of the model grass Brachypodium distachyon.</title>
        <authorList>
            <consortium name="International Brachypodium Initiative"/>
        </authorList>
    </citation>
    <scope>NUCLEOTIDE SEQUENCE [LARGE SCALE GENOMIC DNA]</scope>
    <source>
        <strain evidence="1 2">Bd21</strain>
    </source>
</reference>
<dbReference type="EMBL" id="CM000882">
    <property type="protein sequence ID" value="PNT66988.1"/>
    <property type="molecule type" value="Genomic_DNA"/>
</dbReference>
<reference evidence="2" key="3">
    <citation type="submission" date="2018-08" db="UniProtKB">
        <authorList>
            <consortium name="EnsemblPlants"/>
        </authorList>
    </citation>
    <scope>IDENTIFICATION</scope>
    <source>
        <strain evidence="2">cv. Bd21</strain>
    </source>
</reference>
<dbReference type="Gramene" id="PNT66988">
    <property type="protein sequence ID" value="PNT66988"/>
    <property type="gene ID" value="BRADI_3g19296v3"/>
</dbReference>
<evidence type="ECO:0000313" key="2">
    <source>
        <dbReference type="EnsemblPlants" id="PNT66988"/>
    </source>
</evidence>
<gene>
    <name evidence="1" type="ORF">BRADI_3g19296v3</name>
</gene>
<proteinExistence type="predicted"/>
<protein>
    <submittedName>
        <fullName evidence="1 2">Uncharacterized protein</fullName>
    </submittedName>
</protein>
<evidence type="ECO:0000313" key="3">
    <source>
        <dbReference type="Proteomes" id="UP000008810"/>
    </source>
</evidence>
<dbReference type="AlphaFoldDB" id="A0A2K2CY83"/>
<dbReference type="InParanoid" id="A0A2K2CY83"/>
<evidence type="ECO:0000313" key="1">
    <source>
        <dbReference type="EMBL" id="PNT66988.1"/>
    </source>
</evidence>
<dbReference type="EnsemblPlants" id="PNT66988">
    <property type="protein sequence ID" value="PNT66988"/>
    <property type="gene ID" value="BRADI_3g19296v3"/>
</dbReference>
<reference evidence="1" key="2">
    <citation type="submission" date="2017-06" db="EMBL/GenBank/DDBJ databases">
        <title>WGS assembly of Brachypodium distachyon.</title>
        <authorList>
            <consortium name="The International Brachypodium Initiative"/>
            <person name="Lucas S."/>
            <person name="Harmon-Smith M."/>
            <person name="Lail K."/>
            <person name="Tice H."/>
            <person name="Grimwood J."/>
            <person name="Bruce D."/>
            <person name="Barry K."/>
            <person name="Shu S."/>
            <person name="Lindquist E."/>
            <person name="Wang M."/>
            <person name="Pitluck S."/>
            <person name="Vogel J.P."/>
            <person name="Garvin D.F."/>
            <person name="Mockler T.C."/>
            <person name="Schmutz J."/>
            <person name="Rokhsar D."/>
            <person name="Bevan M.W."/>
        </authorList>
    </citation>
    <scope>NUCLEOTIDE SEQUENCE</scope>
    <source>
        <strain evidence="1">Bd21</strain>
    </source>
</reference>
<organism evidence="1">
    <name type="scientific">Brachypodium distachyon</name>
    <name type="common">Purple false brome</name>
    <name type="synonym">Trachynia distachya</name>
    <dbReference type="NCBI Taxonomy" id="15368"/>
    <lineage>
        <taxon>Eukaryota</taxon>
        <taxon>Viridiplantae</taxon>
        <taxon>Streptophyta</taxon>
        <taxon>Embryophyta</taxon>
        <taxon>Tracheophyta</taxon>
        <taxon>Spermatophyta</taxon>
        <taxon>Magnoliopsida</taxon>
        <taxon>Liliopsida</taxon>
        <taxon>Poales</taxon>
        <taxon>Poaceae</taxon>
        <taxon>BOP clade</taxon>
        <taxon>Pooideae</taxon>
        <taxon>Stipodae</taxon>
        <taxon>Brachypodieae</taxon>
        <taxon>Brachypodium</taxon>
    </lineage>
</organism>
<accession>A0A2K2CY83</accession>
<name>A0A2K2CY83_BRADI</name>